<dbReference type="InterPro" id="IPR011990">
    <property type="entry name" value="TPR-like_helical_dom_sf"/>
</dbReference>
<dbReference type="GO" id="GO:0003677">
    <property type="term" value="F:DNA binding"/>
    <property type="evidence" value="ECO:0007669"/>
    <property type="project" value="UniProtKB-KW"/>
</dbReference>
<keyword evidence="1" id="KW-0805">Transcription regulation</keyword>
<dbReference type="InterPro" id="IPR016032">
    <property type="entry name" value="Sig_transdc_resp-reg_C-effctor"/>
</dbReference>
<dbReference type="PANTHER" id="PTHR35807">
    <property type="entry name" value="TRANSCRIPTIONAL REGULATOR REDD-RELATED"/>
    <property type="match status" value="1"/>
</dbReference>
<dbReference type="Proteomes" id="UP000199699">
    <property type="component" value="Unassembled WGS sequence"/>
</dbReference>
<dbReference type="CDD" id="cd15831">
    <property type="entry name" value="BTAD"/>
    <property type="match status" value="1"/>
</dbReference>
<sequence length="264" mass="29027">MEVRVLGPVEVVVHGRPVRLAKRQHRLIMGILSIQANRAVPSARLVELLWGDRAPARPRAVLHSRLSELRAVLRTAGGVTVQQAIVTGDDGYTLRIPNRMVDAHLFEALVAESRTMNSDMQLRDKLRQALRLWRGSILGGWSSTGPTDALLRSLESARLTAAEDLYEAELRLGNHTSITDEITALSAAHPTRDRLTAAAMLALHRAGRSAEAIGVYHQRRVWLASELGVDPAPALRHLHVAVLRHDPALNRQPPLPGSERPTPT</sequence>
<keyword evidence="4" id="KW-0238">DNA-binding</keyword>
<accession>A0A1C6RCA4</accession>
<dbReference type="STRING" id="145857.GA0070616_0539"/>
<dbReference type="EMBL" id="FMHT01000003">
    <property type="protein sequence ID" value="SCL14786.1"/>
    <property type="molecule type" value="Genomic_DNA"/>
</dbReference>
<dbReference type="GO" id="GO:0006355">
    <property type="term" value="P:regulation of DNA-templated transcription"/>
    <property type="evidence" value="ECO:0007669"/>
    <property type="project" value="InterPro"/>
</dbReference>
<dbReference type="SUPFAM" id="SSF46894">
    <property type="entry name" value="C-terminal effector domain of the bipartite response regulators"/>
    <property type="match status" value="1"/>
</dbReference>
<evidence type="ECO:0000313" key="4">
    <source>
        <dbReference type="EMBL" id="SCL14786.1"/>
    </source>
</evidence>
<dbReference type="Pfam" id="PF03704">
    <property type="entry name" value="BTAD"/>
    <property type="match status" value="1"/>
</dbReference>
<evidence type="ECO:0000313" key="5">
    <source>
        <dbReference type="Proteomes" id="UP000199699"/>
    </source>
</evidence>
<feature type="domain" description="Bacterial transcriptional activator" evidence="3">
    <location>
        <begin position="101"/>
        <end position="243"/>
    </location>
</feature>
<dbReference type="Gene3D" id="1.25.40.10">
    <property type="entry name" value="Tetratricopeptide repeat domain"/>
    <property type="match status" value="1"/>
</dbReference>
<keyword evidence="2" id="KW-0804">Transcription</keyword>
<dbReference type="AlphaFoldDB" id="A0A1C6RCA4"/>
<dbReference type="PANTHER" id="PTHR35807:SF1">
    <property type="entry name" value="TRANSCRIPTIONAL REGULATOR REDD"/>
    <property type="match status" value="1"/>
</dbReference>
<protein>
    <submittedName>
        <fullName evidence="4">DNA-binding transcriptional activator of the SARP family</fullName>
    </submittedName>
</protein>
<evidence type="ECO:0000256" key="2">
    <source>
        <dbReference type="ARBA" id="ARBA00023163"/>
    </source>
</evidence>
<proteinExistence type="predicted"/>
<dbReference type="Gene3D" id="1.10.10.10">
    <property type="entry name" value="Winged helix-like DNA-binding domain superfamily/Winged helix DNA-binding domain"/>
    <property type="match status" value="1"/>
</dbReference>
<keyword evidence="5" id="KW-1185">Reference proteome</keyword>
<dbReference type="InterPro" id="IPR036388">
    <property type="entry name" value="WH-like_DNA-bd_sf"/>
</dbReference>
<evidence type="ECO:0000259" key="3">
    <source>
        <dbReference type="SMART" id="SM01043"/>
    </source>
</evidence>
<name>A0A1C6RCA4_9ACTN</name>
<dbReference type="InterPro" id="IPR051677">
    <property type="entry name" value="AfsR-DnrI-RedD_regulator"/>
</dbReference>
<gene>
    <name evidence="4" type="ORF">GA0070616_0539</name>
</gene>
<dbReference type="RefSeq" id="WP_245712623.1">
    <property type="nucleotide sequence ID" value="NZ_FMHT01000003.1"/>
</dbReference>
<dbReference type="SMART" id="SM01043">
    <property type="entry name" value="BTAD"/>
    <property type="match status" value="1"/>
</dbReference>
<evidence type="ECO:0000256" key="1">
    <source>
        <dbReference type="ARBA" id="ARBA00023015"/>
    </source>
</evidence>
<reference evidence="4 5" key="1">
    <citation type="submission" date="2016-06" db="EMBL/GenBank/DDBJ databases">
        <authorList>
            <person name="Kjaerup R.B."/>
            <person name="Dalgaard T.S."/>
            <person name="Juul-Madsen H.R."/>
        </authorList>
    </citation>
    <scope>NUCLEOTIDE SEQUENCE [LARGE SCALE GENOMIC DNA]</scope>
    <source>
        <strain evidence="4 5">DSM 43818</strain>
    </source>
</reference>
<dbReference type="InterPro" id="IPR005158">
    <property type="entry name" value="BTAD"/>
</dbReference>
<dbReference type="SUPFAM" id="SSF48452">
    <property type="entry name" value="TPR-like"/>
    <property type="match status" value="1"/>
</dbReference>
<organism evidence="4 5">
    <name type="scientific">Micromonospora nigra</name>
    <dbReference type="NCBI Taxonomy" id="145857"/>
    <lineage>
        <taxon>Bacteria</taxon>
        <taxon>Bacillati</taxon>
        <taxon>Actinomycetota</taxon>
        <taxon>Actinomycetes</taxon>
        <taxon>Micromonosporales</taxon>
        <taxon>Micromonosporaceae</taxon>
        <taxon>Micromonospora</taxon>
    </lineage>
</organism>